<dbReference type="SMART" id="SM00558">
    <property type="entry name" value="JmjC"/>
    <property type="match status" value="1"/>
</dbReference>
<dbReference type="PANTHER" id="PTHR12480">
    <property type="entry name" value="ARGININE DEMETHYLASE AND LYSYL-HYDROXYLASE JMJD"/>
    <property type="match status" value="1"/>
</dbReference>
<accession>E1Z4B0</accession>
<evidence type="ECO:0000259" key="3">
    <source>
        <dbReference type="PROSITE" id="PS50181"/>
    </source>
</evidence>
<dbReference type="OrthoDB" id="424465at2759"/>
<dbReference type="InterPro" id="IPR003347">
    <property type="entry name" value="JmjC_dom"/>
</dbReference>
<dbReference type="EMBL" id="GL433836">
    <property type="protein sequence ID" value="EFN59022.1"/>
    <property type="molecule type" value="Genomic_DNA"/>
</dbReference>
<dbReference type="SUPFAM" id="SSF81383">
    <property type="entry name" value="F-box domain"/>
    <property type="match status" value="1"/>
</dbReference>
<evidence type="ECO:0008006" key="7">
    <source>
        <dbReference type="Google" id="ProtNLM"/>
    </source>
</evidence>
<reference evidence="5 6" key="1">
    <citation type="journal article" date="2010" name="Plant Cell">
        <title>The Chlorella variabilis NC64A genome reveals adaptation to photosymbiosis, coevolution with viruses, and cryptic sex.</title>
        <authorList>
            <person name="Blanc G."/>
            <person name="Duncan G."/>
            <person name="Agarkova I."/>
            <person name="Borodovsky M."/>
            <person name="Gurnon J."/>
            <person name="Kuo A."/>
            <person name="Lindquist E."/>
            <person name="Lucas S."/>
            <person name="Pangilinan J."/>
            <person name="Polle J."/>
            <person name="Salamov A."/>
            <person name="Terry A."/>
            <person name="Yamada T."/>
            <person name="Dunigan D.D."/>
            <person name="Grigoriev I.V."/>
            <person name="Claverie J.M."/>
            <person name="Van Etten J.L."/>
        </authorList>
    </citation>
    <scope>NUCLEOTIDE SEQUENCE [LARGE SCALE GENOMIC DNA]</scope>
    <source>
        <strain evidence="5 6">NC64A</strain>
    </source>
</reference>
<dbReference type="GO" id="GO:0005634">
    <property type="term" value="C:nucleus"/>
    <property type="evidence" value="ECO:0007669"/>
    <property type="project" value="TreeGrafter"/>
</dbReference>
<dbReference type="InterPro" id="IPR050910">
    <property type="entry name" value="JMJD6_ArgDemeth/LysHydrox"/>
</dbReference>
<dbReference type="RefSeq" id="XP_005851124.1">
    <property type="nucleotide sequence ID" value="XM_005851062.1"/>
</dbReference>
<feature type="domain" description="F-box" evidence="3">
    <location>
        <begin position="29"/>
        <end position="75"/>
    </location>
</feature>
<name>E1Z4B0_CHLVA</name>
<dbReference type="PROSITE" id="PS51184">
    <property type="entry name" value="JMJC"/>
    <property type="match status" value="1"/>
</dbReference>
<organism evidence="6">
    <name type="scientific">Chlorella variabilis</name>
    <name type="common">Green alga</name>
    <dbReference type="NCBI Taxonomy" id="554065"/>
    <lineage>
        <taxon>Eukaryota</taxon>
        <taxon>Viridiplantae</taxon>
        <taxon>Chlorophyta</taxon>
        <taxon>core chlorophytes</taxon>
        <taxon>Trebouxiophyceae</taxon>
        <taxon>Chlorellales</taxon>
        <taxon>Chlorellaceae</taxon>
        <taxon>Chlorella clade</taxon>
        <taxon>Chlorella</taxon>
    </lineage>
</organism>
<dbReference type="PANTHER" id="PTHR12480:SF21">
    <property type="entry name" value="JMJC DOMAIN-CONTAINING PROTEIN 8"/>
    <property type="match status" value="1"/>
</dbReference>
<evidence type="ECO:0000256" key="2">
    <source>
        <dbReference type="SAM" id="Coils"/>
    </source>
</evidence>
<evidence type="ECO:0000313" key="6">
    <source>
        <dbReference type="Proteomes" id="UP000008141"/>
    </source>
</evidence>
<dbReference type="STRING" id="554065.E1Z4B0"/>
<evidence type="ECO:0000256" key="1">
    <source>
        <dbReference type="ARBA" id="ARBA00006801"/>
    </source>
</evidence>
<dbReference type="PROSITE" id="PS50181">
    <property type="entry name" value="FBOX"/>
    <property type="match status" value="1"/>
</dbReference>
<feature type="domain" description="JmjC" evidence="4">
    <location>
        <begin position="201"/>
        <end position="362"/>
    </location>
</feature>
<dbReference type="GeneID" id="17358885"/>
<dbReference type="Pfam" id="PF13621">
    <property type="entry name" value="Cupin_8"/>
    <property type="match status" value="1"/>
</dbReference>
<gene>
    <name evidence="5" type="ORF">CHLNCDRAFT_137703</name>
</gene>
<evidence type="ECO:0000259" key="4">
    <source>
        <dbReference type="PROSITE" id="PS51184"/>
    </source>
</evidence>
<evidence type="ECO:0000313" key="5">
    <source>
        <dbReference type="EMBL" id="EFN59022.1"/>
    </source>
</evidence>
<feature type="coiled-coil region" evidence="2">
    <location>
        <begin position="382"/>
        <end position="413"/>
    </location>
</feature>
<dbReference type="InterPro" id="IPR041667">
    <property type="entry name" value="Cupin_8"/>
</dbReference>
<dbReference type="OMA" id="WPAYKNW"/>
<dbReference type="eggNOG" id="KOG2130">
    <property type="taxonomic scope" value="Eukaryota"/>
</dbReference>
<dbReference type="AlphaFoldDB" id="E1Z4B0"/>
<sequence>MEHPHGVQPALGLFEGGADEARSVRTAGLGSLSALPDECIMNILDSLAAADLARLATVSRFLYVFCQHDELWKALCLEELEGRWDFQGSWQESYLAGAVPGYRRDSRKPRRVAGVQSDLLYTPWLCASLAVDPAWLEMDNVDRRSNLSPAEFREQYEVPNRPVILTDVVTRWPAMRKWSRRYLRQAFEGGQVLVGDQPISFDAYCKYADANRDELPLYLFDKTFCATAPQLAGDYSVPPLFGEDLWHKDPNSTSAWNGVVRGSKKWVLYPPHITPPGVRPSADGADVASPVSLMEWFMSFYEHKESVGCTPAECTLRAGEMLFVPRGWWHVALNLEESVAVTQNFVSAVTLPHVLAFLRSRSPALVSGCAKESRAGLYDRFVAALRERRPELLEAAEAAQAAAQRRAEEQHKLAGLFKEQAAAPCNGAADGQAANGAAPGGGGGGGFTFGFSFS</sequence>
<comment type="similarity">
    <text evidence="1">Belongs to the JARID1 histone demethylase family.</text>
</comment>
<keyword evidence="2" id="KW-0175">Coiled coil</keyword>
<dbReference type="FunCoup" id="E1Z4B0">
    <property type="interactions" value="489"/>
</dbReference>
<dbReference type="SMART" id="SM00256">
    <property type="entry name" value="FBOX"/>
    <property type="match status" value="1"/>
</dbReference>
<dbReference type="SUPFAM" id="SSF51197">
    <property type="entry name" value="Clavaminate synthase-like"/>
    <property type="match status" value="1"/>
</dbReference>
<keyword evidence="6" id="KW-1185">Reference proteome</keyword>
<dbReference type="KEGG" id="cvr:CHLNCDRAFT_137703"/>
<dbReference type="InterPro" id="IPR001810">
    <property type="entry name" value="F-box_dom"/>
</dbReference>
<dbReference type="Gene3D" id="1.20.1280.50">
    <property type="match status" value="1"/>
</dbReference>
<dbReference type="Pfam" id="PF12937">
    <property type="entry name" value="F-box-like"/>
    <property type="match status" value="1"/>
</dbReference>
<protein>
    <recommendedName>
        <fullName evidence="7">JmjC domain-containing protein</fullName>
    </recommendedName>
</protein>
<dbReference type="Gene3D" id="2.60.120.650">
    <property type="entry name" value="Cupin"/>
    <property type="match status" value="1"/>
</dbReference>
<proteinExistence type="inferred from homology"/>
<dbReference type="InParanoid" id="E1Z4B0"/>
<dbReference type="Proteomes" id="UP000008141">
    <property type="component" value="Unassembled WGS sequence"/>
</dbReference>
<dbReference type="InterPro" id="IPR036047">
    <property type="entry name" value="F-box-like_dom_sf"/>
</dbReference>
<dbReference type="GO" id="GO:0000987">
    <property type="term" value="F:cis-regulatory region sequence-specific DNA binding"/>
    <property type="evidence" value="ECO:0007669"/>
    <property type="project" value="TreeGrafter"/>
</dbReference>